<evidence type="ECO:0000313" key="3">
    <source>
        <dbReference type="Proteomes" id="UP001165121"/>
    </source>
</evidence>
<keyword evidence="3" id="KW-1185">Reference proteome</keyword>
<proteinExistence type="predicted"/>
<evidence type="ECO:0000313" key="2">
    <source>
        <dbReference type="EMBL" id="GMF16557.1"/>
    </source>
</evidence>
<evidence type="ECO:0000256" key="1">
    <source>
        <dbReference type="SAM" id="MobiDB-lite"/>
    </source>
</evidence>
<reference evidence="2" key="1">
    <citation type="submission" date="2023-04" db="EMBL/GenBank/DDBJ databases">
        <title>Phytophthora fragariaefolia NBRC 109709.</title>
        <authorList>
            <person name="Ichikawa N."/>
            <person name="Sato H."/>
            <person name="Tonouchi N."/>
        </authorList>
    </citation>
    <scope>NUCLEOTIDE SEQUENCE</scope>
    <source>
        <strain evidence="2">NBRC 109709</strain>
    </source>
</reference>
<gene>
    <name evidence="2" type="ORF">Pfra01_000085500</name>
</gene>
<dbReference type="Proteomes" id="UP001165121">
    <property type="component" value="Unassembled WGS sequence"/>
</dbReference>
<dbReference type="EMBL" id="BSXT01000068">
    <property type="protein sequence ID" value="GMF16557.1"/>
    <property type="molecule type" value="Genomic_DNA"/>
</dbReference>
<dbReference type="AlphaFoldDB" id="A0A9W6WT76"/>
<accession>A0A9W6WT76</accession>
<feature type="compositionally biased region" description="Basic and acidic residues" evidence="1">
    <location>
        <begin position="16"/>
        <end position="25"/>
    </location>
</feature>
<name>A0A9W6WT76_9STRA</name>
<organism evidence="2 3">
    <name type="scientific">Phytophthora fragariaefolia</name>
    <dbReference type="NCBI Taxonomy" id="1490495"/>
    <lineage>
        <taxon>Eukaryota</taxon>
        <taxon>Sar</taxon>
        <taxon>Stramenopiles</taxon>
        <taxon>Oomycota</taxon>
        <taxon>Peronosporomycetes</taxon>
        <taxon>Peronosporales</taxon>
        <taxon>Peronosporaceae</taxon>
        <taxon>Phytophthora</taxon>
    </lineage>
</organism>
<feature type="compositionally biased region" description="Low complexity" evidence="1">
    <location>
        <begin position="52"/>
        <end position="73"/>
    </location>
</feature>
<comment type="caution">
    <text evidence="2">The sequence shown here is derived from an EMBL/GenBank/DDBJ whole genome shotgun (WGS) entry which is preliminary data.</text>
</comment>
<feature type="compositionally biased region" description="Low complexity" evidence="1">
    <location>
        <begin position="1"/>
        <end position="15"/>
    </location>
</feature>
<feature type="compositionally biased region" description="Basic residues" evidence="1">
    <location>
        <begin position="26"/>
        <end position="37"/>
    </location>
</feature>
<feature type="region of interest" description="Disordered" evidence="1">
    <location>
        <begin position="1"/>
        <end position="105"/>
    </location>
</feature>
<protein>
    <submittedName>
        <fullName evidence="2">Unnamed protein product</fullName>
    </submittedName>
</protein>
<sequence>MALSAGAARVQVAADAHARRGAAERGRKRGKKKKAKRSSAAESPVPSPPASQAPAAAAATAAAVEAAASASESYSDDGLSAAQGADQAQVPAQEPISRLPPQAANSTLEPYLPCMAYAGFPRGLRRQKGSLGTEKYMHSEGSRVKNVETRKSLTQMRLGYCRIGR</sequence>